<protein>
    <submittedName>
        <fullName evidence="2">Uncharacterized protein</fullName>
    </submittedName>
</protein>
<feature type="signal peptide" evidence="1">
    <location>
        <begin position="1"/>
        <end position="18"/>
    </location>
</feature>
<sequence length="112" mass="12397">MRVLTGAVLMFWLCSAAAQTEQREPGSVFIHELKSKDKMEFVGGGSRPVDNNRVDEHSIYQDVNRTDPTEFGAGMKFNATDDFSISIQAGGELVEQQNVEVDSGALVFEFSY</sequence>
<dbReference type="EMBL" id="CP101509">
    <property type="protein sequence ID" value="UTV29416.1"/>
    <property type="molecule type" value="Genomic_DNA"/>
</dbReference>
<name>A0ABY5GJU4_9GAMM</name>
<dbReference type="Proteomes" id="UP001057998">
    <property type="component" value="Chromosome 2"/>
</dbReference>
<evidence type="ECO:0000313" key="2">
    <source>
        <dbReference type="EMBL" id="UTV29416.1"/>
    </source>
</evidence>
<keyword evidence="1" id="KW-0732">Signal</keyword>
<proteinExistence type="predicted"/>
<dbReference type="RefSeq" id="WP_255390732.1">
    <property type="nucleotide sequence ID" value="NZ_CP101509.1"/>
</dbReference>
<feature type="chain" id="PRO_5045818275" evidence="1">
    <location>
        <begin position="19"/>
        <end position="112"/>
    </location>
</feature>
<reference evidence="2" key="1">
    <citation type="submission" date="2022-07" db="EMBL/GenBank/DDBJ databases">
        <title>Genome sequencing of Photobacterium atrarenae GJH2-4.</title>
        <authorList>
            <person name="Park S.-J."/>
        </authorList>
    </citation>
    <scope>NUCLEOTIDE SEQUENCE</scope>
    <source>
        <strain evidence="2">GJH2-4</strain>
    </source>
</reference>
<evidence type="ECO:0000256" key="1">
    <source>
        <dbReference type="SAM" id="SignalP"/>
    </source>
</evidence>
<gene>
    <name evidence="2" type="ORF">NNL38_20565</name>
</gene>
<keyword evidence="3" id="KW-1185">Reference proteome</keyword>
<evidence type="ECO:0000313" key="3">
    <source>
        <dbReference type="Proteomes" id="UP001057998"/>
    </source>
</evidence>
<accession>A0ABY5GJU4</accession>
<organism evidence="2 3">
    <name type="scientific">Photobacterium atrarenae</name>
    <dbReference type="NCBI Taxonomy" id="865757"/>
    <lineage>
        <taxon>Bacteria</taxon>
        <taxon>Pseudomonadati</taxon>
        <taxon>Pseudomonadota</taxon>
        <taxon>Gammaproteobacteria</taxon>
        <taxon>Vibrionales</taxon>
        <taxon>Vibrionaceae</taxon>
        <taxon>Photobacterium</taxon>
    </lineage>
</organism>